<feature type="compositionally biased region" description="Polar residues" evidence="1">
    <location>
        <begin position="541"/>
        <end position="554"/>
    </location>
</feature>
<feature type="compositionally biased region" description="Low complexity" evidence="1">
    <location>
        <begin position="503"/>
        <end position="526"/>
    </location>
</feature>
<proteinExistence type="predicted"/>
<dbReference type="AlphaFoldDB" id="A0A6G1GVS4"/>
<sequence length="554" mass="62111">MLDENLPTFYIKPSPDNVKHHQAFYLTQHGQEPQPTYSLRYPDPASPSSRNCYAAALFDSYNPDVLYGEVLIKPEWTQPSLSQDDIRRNGGVPPAPQPILPQEFIIQLYNPDSQIKVTQKAGSWGGTPSYLFSMPQHTFRTPSSSALDRTLNDPTADITTPKINFVWKREGKLSKDMSCFMTGKSTDIASKKKGGKEPDIATAVFKVLREVTIYESNFSRIEIEDYKGLEVVLLLGAAVIRDLYFAGKKDVFNVGDARAAAGRKNSSPMQPSVVLPPIVDGSAPVRPAVVRPAATNAALGGLYPRVHTTTPPSKNDERRRSLPPLNTSPPPRKSQINRPPPTDPRSQWEIDAETARLKAQADAERLAEETRRRERQRADEAERKRIKKMLEAEEKEKRRRQADVDKETQRLRKKYGDQQNLNPGLPLRPQQQQQQQYQQPHPQPQNQYHRPQQYAPQHYARQPNYAAGALPPQRPMQAPAQSRPTPVPQQRPAQGRLPNGLYQQPAQQSASTFFSSSGSASASGQPKPLKSGRSFWGLRGQSETKLTKKGSTMF</sequence>
<protein>
    <submittedName>
        <fullName evidence="2">Uncharacterized protein</fullName>
    </submittedName>
</protein>
<dbReference type="Proteomes" id="UP000800041">
    <property type="component" value="Unassembled WGS sequence"/>
</dbReference>
<keyword evidence="3" id="KW-1185">Reference proteome</keyword>
<feature type="compositionally biased region" description="Low complexity" evidence="1">
    <location>
        <begin position="418"/>
        <end position="451"/>
    </location>
</feature>
<feature type="compositionally biased region" description="Pro residues" evidence="1">
    <location>
        <begin position="326"/>
        <end position="343"/>
    </location>
</feature>
<dbReference type="OrthoDB" id="3357341at2759"/>
<feature type="region of interest" description="Disordered" evidence="1">
    <location>
        <begin position="301"/>
        <end position="451"/>
    </location>
</feature>
<gene>
    <name evidence="2" type="ORF">K402DRAFT_405628</name>
</gene>
<dbReference type="EMBL" id="ML977165">
    <property type="protein sequence ID" value="KAF1984838.1"/>
    <property type="molecule type" value="Genomic_DNA"/>
</dbReference>
<evidence type="ECO:0000313" key="3">
    <source>
        <dbReference type="Proteomes" id="UP000800041"/>
    </source>
</evidence>
<reference evidence="2" key="1">
    <citation type="journal article" date="2020" name="Stud. Mycol.">
        <title>101 Dothideomycetes genomes: a test case for predicting lifestyles and emergence of pathogens.</title>
        <authorList>
            <person name="Haridas S."/>
            <person name="Albert R."/>
            <person name="Binder M."/>
            <person name="Bloem J."/>
            <person name="Labutti K."/>
            <person name="Salamov A."/>
            <person name="Andreopoulos B."/>
            <person name="Baker S."/>
            <person name="Barry K."/>
            <person name="Bills G."/>
            <person name="Bluhm B."/>
            <person name="Cannon C."/>
            <person name="Castanera R."/>
            <person name="Culley D."/>
            <person name="Daum C."/>
            <person name="Ezra D."/>
            <person name="Gonzalez J."/>
            <person name="Henrissat B."/>
            <person name="Kuo A."/>
            <person name="Liang C."/>
            <person name="Lipzen A."/>
            <person name="Lutzoni F."/>
            <person name="Magnuson J."/>
            <person name="Mondo S."/>
            <person name="Nolan M."/>
            <person name="Ohm R."/>
            <person name="Pangilinan J."/>
            <person name="Park H.-J."/>
            <person name="Ramirez L."/>
            <person name="Alfaro M."/>
            <person name="Sun H."/>
            <person name="Tritt A."/>
            <person name="Yoshinaga Y."/>
            <person name="Zwiers L.-H."/>
            <person name="Turgeon B."/>
            <person name="Goodwin S."/>
            <person name="Spatafora J."/>
            <person name="Crous P."/>
            <person name="Grigoriev I."/>
        </authorList>
    </citation>
    <scope>NUCLEOTIDE SEQUENCE</scope>
    <source>
        <strain evidence="2">CBS 113979</strain>
    </source>
</reference>
<feature type="compositionally biased region" description="Basic and acidic residues" evidence="1">
    <location>
        <begin position="353"/>
        <end position="416"/>
    </location>
</feature>
<accession>A0A6G1GVS4</accession>
<name>A0A6G1GVS4_9PEZI</name>
<evidence type="ECO:0000256" key="1">
    <source>
        <dbReference type="SAM" id="MobiDB-lite"/>
    </source>
</evidence>
<feature type="region of interest" description="Disordered" evidence="1">
    <location>
        <begin position="465"/>
        <end position="554"/>
    </location>
</feature>
<evidence type="ECO:0000313" key="2">
    <source>
        <dbReference type="EMBL" id="KAF1984838.1"/>
    </source>
</evidence>
<organism evidence="2 3">
    <name type="scientific">Aulographum hederae CBS 113979</name>
    <dbReference type="NCBI Taxonomy" id="1176131"/>
    <lineage>
        <taxon>Eukaryota</taxon>
        <taxon>Fungi</taxon>
        <taxon>Dikarya</taxon>
        <taxon>Ascomycota</taxon>
        <taxon>Pezizomycotina</taxon>
        <taxon>Dothideomycetes</taxon>
        <taxon>Pleosporomycetidae</taxon>
        <taxon>Aulographales</taxon>
        <taxon>Aulographaceae</taxon>
    </lineage>
</organism>